<dbReference type="AlphaFoldDB" id="A0A6S6U038"/>
<accession>A0A6S6U038</accession>
<sequence>MERVATKTDNPQFLERFQGKFKGILRWEQLSIFWDVLLQENDGEWYIYAVGEEPPQKTATRTELSNFIAEVDTLLRRDHDEDYCGIVYADNRENPSYIKIFDPNNLGLSCGSSSIKPLPGWIISRLAPTDLPNAIQQTGNRKRWWQKVFA</sequence>
<organism evidence="1">
    <name type="scientific">uncultured Thiotrichaceae bacterium</name>
    <dbReference type="NCBI Taxonomy" id="298394"/>
    <lineage>
        <taxon>Bacteria</taxon>
        <taxon>Pseudomonadati</taxon>
        <taxon>Pseudomonadota</taxon>
        <taxon>Gammaproteobacteria</taxon>
        <taxon>Thiotrichales</taxon>
        <taxon>Thiotrichaceae</taxon>
        <taxon>environmental samples</taxon>
    </lineage>
</organism>
<gene>
    <name evidence="1" type="ORF">HELGO_WM20025</name>
</gene>
<evidence type="ECO:0000313" key="1">
    <source>
        <dbReference type="EMBL" id="CAA6821658.1"/>
    </source>
</evidence>
<reference evidence="1" key="1">
    <citation type="submission" date="2020-01" db="EMBL/GenBank/DDBJ databases">
        <authorList>
            <person name="Meier V. D."/>
            <person name="Meier V D."/>
        </authorList>
    </citation>
    <scope>NUCLEOTIDE SEQUENCE</scope>
    <source>
        <strain evidence="1">HLG_WM_MAG_07</strain>
    </source>
</reference>
<proteinExistence type="predicted"/>
<name>A0A6S6U038_9GAMM</name>
<dbReference type="EMBL" id="CACVAY010000105">
    <property type="protein sequence ID" value="CAA6821658.1"/>
    <property type="molecule type" value="Genomic_DNA"/>
</dbReference>
<protein>
    <submittedName>
        <fullName evidence="1">Uncharacterized protein</fullName>
    </submittedName>
</protein>